<proteinExistence type="predicted"/>
<evidence type="ECO:0000313" key="6">
    <source>
        <dbReference type="Proteomes" id="UP000293637"/>
    </source>
</evidence>
<dbReference type="AlphaFoldDB" id="A0A133Q8X5"/>
<evidence type="ECO:0000313" key="2">
    <source>
        <dbReference type="EMBL" id="KXA39335.1"/>
    </source>
</evidence>
<dbReference type="EMBL" id="LRQI01000027">
    <property type="protein sequence ID" value="KXA39335.1"/>
    <property type="molecule type" value="Genomic_DNA"/>
</dbReference>
<dbReference type="Proteomes" id="UP000325462">
    <property type="component" value="Chromosome"/>
</dbReference>
<organism evidence="4 6">
    <name type="scientific">Staphylococcus lugdunensis</name>
    <dbReference type="NCBI Taxonomy" id="28035"/>
    <lineage>
        <taxon>Bacteria</taxon>
        <taxon>Bacillati</taxon>
        <taxon>Bacillota</taxon>
        <taxon>Bacilli</taxon>
        <taxon>Bacillales</taxon>
        <taxon>Staphylococcaceae</taxon>
        <taxon>Staphylococcus</taxon>
    </lineage>
</organism>
<evidence type="ECO:0000313" key="7">
    <source>
        <dbReference type="Proteomes" id="UP000325462"/>
    </source>
</evidence>
<sequence length="72" mass="8436">MHYNTNVQHTTLDQFVTTVNDLGVELIIDEALRKARKDKLTTLIDKALIDKNETDFMNYTNEYKKLEAFLND</sequence>
<dbReference type="InterPro" id="IPR027393">
    <property type="entry name" value="Virus_scaffolding_prot_C"/>
</dbReference>
<evidence type="ECO:0000259" key="1">
    <source>
        <dbReference type="SMART" id="SM00914"/>
    </source>
</evidence>
<dbReference type="EMBL" id="SCHB01000002">
    <property type="protein sequence ID" value="TBW72911.1"/>
    <property type="molecule type" value="Genomic_DNA"/>
</dbReference>
<evidence type="ECO:0000313" key="5">
    <source>
        <dbReference type="Proteomes" id="UP000070063"/>
    </source>
</evidence>
<dbReference type="Proteomes" id="UP000293637">
    <property type="component" value="Unassembled WGS sequence"/>
</dbReference>
<dbReference type="eggNOG" id="ENOG5030PU4">
    <property type="taxonomic scope" value="Bacteria"/>
</dbReference>
<gene>
    <name evidence="4" type="ORF">EQ812_03470</name>
    <name evidence="3" type="ORF">FO454_10370</name>
    <name evidence="2" type="ORF">HMPREF3225_00697</name>
</gene>
<reference evidence="4 6" key="2">
    <citation type="journal article" date="2019" name="Sci. Transl. Med.">
        <title>Quorum sensing between bacterial species on the skin protects against epidermal injury in atopic dermatitis.</title>
        <authorList>
            <person name="Williams M.R."/>
        </authorList>
    </citation>
    <scope>NUCLEOTIDE SEQUENCE [LARGE SCALE GENOMIC DNA]</scope>
    <source>
        <strain evidence="4 6">E7</strain>
    </source>
</reference>
<evidence type="ECO:0000313" key="3">
    <source>
        <dbReference type="EMBL" id="QEX39274.1"/>
    </source>
</evidence>
<dbReference type="Pfam" id="PF08858">
    <property type="entry name" value="IDEAL"/>
    <property type="match status" value="1"/>
</dbReference>
<accession>A0A133Q8X5</accession>
<dbReference type="InterPro" id="IPR014957">
    <property type="entry name" value="IDEAL_dom"/>
</dbReference>
<reference evidence="2 5" key="1">
    <citation type="submission" date="2016-01" db="EMBL/GenBank/DDBJ databases">
        <authorList>
            <person name="Mitreva M."/>
            <person name="Pepin K.H."/>
            <person name="Mihindukulasuriya K.A."/>
            <person name="Fulton R."/>
            <person name="Fronick C."/>
            <person name="O'Laughlin M."/>
            <person name="Miner T."/>
            <person name="Herter B."/>
            <person name="Rosa B.A."/>
            <person name="Cordes M."/>
            <person name="Tomlinson C."/>
            <person name="Wollam A."/>
            <person name="Palsikar V.B."/>
            <person name="Mardis E.R."/>
            <person name="Wilson R.K."/>
        </authorList>
    </citation>
    <scope>NUCLEOTIDE SEQUENCE [LARGE SCALE GENOMIC DNA]</scope>
    <source>
        <strain evidence="2 5">MJR7738</strain>
    </source>
</reference>
<dbReference type="GeneID" id="58090121"/>
<dbReference type="Proteomes" id="UP000070063">
    <property type="component" value="Unassembled WGS sequence"/>
</dbReference>
<dbReference type="SMART" id="SM00914">
    <property type="entry name" value="IDEAL"/>
    <property type="match status" value="1"/>
</dbReference>
<dbReference type="OMA" id="QYMAEYK"/>
<feature type="domain" description="IDEAL" evidence="1">
    <location>
        <begin position="27"/>
        <end position="63"/>
    </location>
</feature>
<name>A0A133Q8X5_STALU</name>
<protein>
    <submittedName>
        <fullName evidence="2">IDEAL domain protein</fullName>
    </submittedName>
    <submittedName>
        <fullName evidence="4">IDEAL domain-containing protein</fullName>
    </submittedName>
</protein>
<reference evidence="3 7" key="3">
    <citation type="submission" date="2019-07" db="EMBL/GenBank/DDBJ databases">
        <title>Comparative genome analysis of staphylococcus lugdunensis shows clonal complex-dependent diversity of the putative virulence factor, ess/type vii locus.</title>
        <authorList>
            <person name="Lebeurre J."/>
            <person name="Dahyot S."/>
            <person name="Diene S."/>
            <person name="Paulay A."/>
            <person name="Aubourg M."/>
            <person name="Argemi X."/>
            <person name="Giard J.-C."/>
            <person name="Tournier I."/>
            <person name="Francois P."/>
            <person name="Pestel-Caron M."/>
        </authorList>
    </citation>
    <scope>NUCLEOTIDE SEQUENCE [LARGE SCALE GENOMIC DNA]</scope>
    <source>
        <strain evidence="3 7">SL13</strain>
    </source>
</reference>
<dbReference type="EMBL" id="CP041722">
    <property type="protein sequence ID" value="QEX39274.1"/>
    <property type="molecule type" value="Genomic_DNA"/>
</dbReference>
<keyword evidence="7" id="KW-1185">Reference proteome</keyword>
<dbReference type="RefSeq" id="WP_002478404.1">
    <property type="nucleotide sequence ID" value="NZ_AP021848.1"/>
</dbReference>
<dbReference type="Gene3D" id="4.10.810.10">
    <property type="entry name" value="Virus Scaffolding Protein, Chain A"/>
    <property type="match status" value="1"/>
</dbReference>
<evidence type="ECO:0000313" key="4">
    <source>
        <dbReference type="EMBL" id="TBW72911.1"/>
    </source>
</evidence>